<evidence type="ECO:0000256" key="11">
    <source>
        <dbReference type="PROSITE-ProRule" id="PRU00278"/>
    </source>
</evidence>
<comment type="caution">
    <text evidence="13">The sequence shown here is derived from an EMBL/GenBank/DDBJ whole genome shotgun (WGS) entry which is preliminary data.</text>
</comment>
<dbReference type="PROSITE" id="PS50198">
    <property type="entry name" value="PPIC_PPIASE_2"/>
    <property type="match status" value="1"/>
</dbReference>
<evidence type="ECO:0000256" key="7">
    <source>
        <dbReference type="ARBA" id="ARBA00023186"/>
    </source>
</evidence>
<comment type="similarity">
    <text evidence="8">Belongs to the PpiD chaperone family.</text>
</comment>
<proteinExistence type="inferred from homology"/>
<evidence type="ECO:0000256" key="8">
    <source>
        <dbReference type="ARBA" id="ARBA00038408"/>
    </source>
</evidence>
<dbReference type="Pfam" id="PF13624">
    <property type="entry name" value="SurA_N_3"/>
    <property type="match status" value="1"/>
</dbReference>
<protein>
    <recommendedName>
        <fullName evidence="9">Periplasmic chaperone PpiD</fullName>
    </recommendedName>
    <alternativeName>
        <fullName evidence="10">Periplasmic folding chaperone</fullName>
    </alternativeName>
</protein>
<evidence type="ECO:0000259" key="12">
    <source>
        <dbReference type="PROSITE" id="PS50198"/>
    </source>
</evidence>
<dbReference type="InterPro" id="IPR000297">
    <property type="entry name" value="PPIase_PpiC"/>
</dbReference>
<keyword evidence="5" id="KW-1133">Transmembrane helix</keyword>
<evidence type="ECO:0000256" key="2">
    <source>
        <dbReference type="ARBA" id="ARBA00022475"/>
    </source>
</evidence>
<dbReference type="Gene3D" id="3.10.50.40">
    <property type="match status" value="1"/>
</dbReference>
<dbReference type="SUPFAM" id="SSF109998">
    <property type="entry name" value="Triger factor/SurA peptide-binding domain-like"/>
    <property type="match status" value="1"/>
</dbReference>
<dbReference type="PROSITE" id="PS01096">
    <property type="entry name" value="PPIC_PPIASE_1"/>
    <property type="match status" value="1"/>
</dbReference>
<evidence type="ECO:0000256" key="3">
    <source>
        <dbReference type="ARBA" id="ARBA00022519"/>
    </source>
</evidence>
<keyword evidence="11 13" id="KW-0413">Isomerase</keyword>
<feature type="domain" description="PpiC" evidence="12">
    <location>
        <begin position="263"/>
        <end position="364"/>
    </location>
</feature>
<dbReference type="RefSeq" id="WP_181551627.1">
    <property type="nucleotide sequence ID" value="NZ_JACDUS010000006.1"/>
</dbReference>
<dbReference type="Pfam" id="PF00639">
    <property type="entry name" value="Rotamase"/>
    <property type="match status" value="1"/>
</dbReference>
<comment type="subcellular location">
    <subcellularLocation>
        <location evidence="1">Cell inner membrane</location>
        <topology evidence="1">Single-pass type II membrane protein</topology>
        <orientation evidence="1">Periplasmic side</orientation>
    </subcellularLocation>
</comment>
<gene>
    <name evidence="13" type="ORF">HNR65_002307</name>
</gene>
<dbReference type="InterPro" id="IPR046357">
    <property type="entry name" value="PPIase_dom_sf"/>
</dbReference>
<keyword evidence="6" id="KW-0472">Membrane</keyword>
<organism evidence="13 14">
    <name type="scientific">Desulfosalsimonas propionicica</name>
    <dbReference type="NCBI Taxonomy" id="332175"/>
    <lineage>
        <taxon>Bacteria</taxon>
        <taxon>Pseudomonadati</taxon>
        <taxon>Thermodesulfobacteriota</taxon>
        <taxon>Desulfobacteria</taxon>
        <taxon>Desulfobacterales</taxon>
        <taxon>Desulfosalsimonadaceae</taxon>
        <taxon>Desulfosalsimonas</taxon>
    </lineage>
</organism>
<dbReference type="Gene3D" id="1.10.4030.10">
    <property type="entry name" value="Porin chaperone SurA, peptide-binding domain"/>
    <property type="match status" value="1"/>
</dbReference>
<dbReference type="InterPro" id="IPR027304">
    <property type="entry name" value="Trigger_fact/SurA_dom_sf"/>
</dbReference>
<dbReference type="AlphaFoldDB" id="A0A7W0HL76"/>
<dbReference type="SUPFAM" id="SSF54534">
    <property type="entry name" value="FKBP-like"/>
    <property type="match status" value="1"/>
</dbReference>
<evidence type="ECO:0000313" key="13">
    <source>
        <dbReference type="EMBL" id="MBA2881973.1"/>
    </source>
</evidence>
<dbReference type="PANTHER" id="PTHR47529">
    <property type="entry name" value="PEPTIDYL-PROLYL CIS-TRANS ISOMERASE D"/>
    <property type="match status" value="1"/>
</dbReference>
<evidence type="ECO:0000256" key="6">
    <source>
        <dbReference type="ARBA" id="ARBA00023136"/>
    </source>
</evidence>
<evidence type="ECO:0000256" key="10">
    <source>
        <dbReference type="ARBA" id="ARBA00042775"/>
    </source>
</evidence>
<dbReference type="PANTHER" id="PTHR47529:SF1">
    <property type="entry name" value="PERIPLASMIC CHAPERONE PPID"/>
    <property type="match status" value="1"/>
</dbReference>
<accession>A0A7W0HL76</accession>
<name>A0A7W0HL76_9BACT</name>
<evidence type="ECO:0000256" key="4">
    <source>
        <dbReference type="ARBA" id="ARBA00022692"/>
    </source>
</evidence>
<keyword evidence="2" id="KW-1003">Cell membrane</keyword>
<keyword evidence="11" id="KW-0697">Rotamase</keyword>
<keyword evidence="4" id="KW-0812">Transmembrane</keyword>
<dbReference type="InterPro" id="IPR023058">
    <property type="entry name" value="PPIase_PpiC_CS"/>
</dbReference>
<dbReference type="GO" id="GO:0003755">
    <property type="term" value="F:peptidyl-prolyl cis-trans isomerase activity"/>
    <property type="evidence" value="ECO:0007669"/>
    <property type="project" value="UniProtKB-KW"/>
</dbReference>
<evidence type="ECO:0000256" key="9">
    <source>
        <dbReference type="ARBA" id="ARBA00040743"/>
    </source>
</evidence>
<keyword evidence="14" id="KW-1185">Reference proteome</keyword>
<keyword evidence="3" id="KW-0997">Cell inner membrane</keyword>
<dbReference type="EMBL" id="JACDUS010000006">
    <property type="protein sequence ID" value="MBA2881973.1"/>
    <property type="molecule type" value="Genomic_DNA"/>
</dbReference>
<reference evidence="13 14" key="1">
    <citation type="submission" date="2020-07" db="EMBL/GenBank/DDBJ databases">
        <title>Genomic Encyclopedia of Type Strains, Phase IV (KMG-IV): sequencing the most valuable type-strain genomes for metagenomic binning, comparative biology and taxonomic classification.</title>
        <authorList>
            <person name="Goeker M."/>
        </authorList>
    </citation>
    <scope>NUCLEOTIDE SEQUENCE [LARGE SCALE GENOMIC DNA]</scope>
    <source>
        <strain evidence="13 14">DSM 17721</strain>
    </source>
</reference>
<evidence type="ECO:0000256" key="5">
    <source>
        <dbReference type="ARBA" id="ARBA00022989"/>
    </source>
</evidence>
<keyword evidence="7" id="KW-0143">Chaperone</keyword>
<evidence type="ECO:0000313" key="14">
    <source>
        <dbReference type="Proteomes" id="UP000525298"/>
    </source>
</evidence>
<dbReference type="GO" id="GO:0005886">
    <property type="term" value="C:plasma membrane"/>
    <property type="evidence" value="ECO:0007669"/>
    <property type="project" value="UniProtKB-SubCell"/>
</dbReference>
<sequence length="630" mass="71805">MLSSMRKSAGSWMIKILLGLIVLAFVFTGAGSFYSQRESSVAEVNGEAITIDEYQRTYNNIMQNLEQRFGNQLNQDLLDMLDIQGQAINQLIEKHLLLQVAEKNNLQVPDAALASAIAEIPAFQNNGRFDARRYRQLLEQNRLSPEDFENLHKQTLQTVMIRELVSGAVPVTEAETRAWYNWQNTEIKIDYAEFIGSNFSNIEVSEEEIRQYFAANKEKYRTRPLVQARFLRFDPADFIDEVEIPKSEIRDYYQAHQEEFGTPETVTARHILLQVPEDAGKDQDAEIRDRALEIMEQARSGEDFAILAQKHSDGPTAKDGGYLGSFKRDDMVEAFAEAAFSLKPGDISKPVRTRFGWHVIKVEQRQEAEVEPLEKVHKKIRTRLAEQQARTIAYDKAWSLYEISFEGDDLIDNARDLNLDIETTDFFTREKGPARIDAPEKFAETAFGLPLMEISEVKEIGDAYFLIQPIERKEPEVPDLADIKDRVENDLVRQKQRDAAESAAEKFLEQARSADSFDVAAREAGVEIQTTDFFKRSQPVPDIGSSRPVSAAAFSLSPENPVSESVIKESGRFYVLHLSEQKVPEEKDFESQQKTAAAQLKEQKRRQALNKWIAALRQNSDIEVSDRFSD</sequence>
<evidence type="ECO:0000256" key="1">
    <source>
        <dbReference type="ARBA" id="ARBA00004382"/>
    </source>
</evidence>
<dbReference type="InterPro" id="IPR052029">
    <property type="entry name" value="PpiD_chaperone"/>
</dbReference>
<dbReference type="Proteomes" id="UP000525298">
    <property type="component" value="Unassembled WGS sequence"/>
</dbReference>